<organism evidence="1 2">
    <name type="scientific">Streptomonospora algeriensis</name>
    <dbReference type="NCBI Taxonomy" id="995084"/>
    <lineage>
        <taxon>Bacteria</taxon>
        <taxon>Bacillati</taxon>
        <taxon>Actinomycetota</taxon>
        <taxon>Actinomycetes</taxon>
        <taxon>Streptosporangiales</taxon>
        <taxon>Nocardiopsidaceae</taxon>
        <taxon>Streptomonospora</taxon>
    </lineage>
</organism>
<evidence type="ECO:0000313" key="2">
    <source>
        <dbReference type="Proteomes" id="UP001596956"/>
    </source>
</evidence>
<comment type="caution">
    <text evidence="1">The sequence shown here is derived from an EMBL/GenBank/DDBJ whole genome shotgun (WGS) entry which is preliminary data.</text>
</comment>
<keyword evidence="1" id="KW-0378">Hydrolase</keyword>
<keyword evidence="1" id="KW-0067">ATP-binding</keyword>
<sequence length="94" mass="9832">MIDDADAGRDTGGRAPTFTAWLRNRTDAQLAALFALRPDLVTPVPADIAALAARATARPAVLRVLDRLDRFGLQVLEGLVALGDERLGGAAGVP</sequence>
<keyword evidence="2" id="KW-1185">Reference proteome</keyword>
<evidence type="ECO:0000313" key="1">
    <source>
        <dbReference type="EMBL" id="MFD0803881.1"/>
    </source>
</evidence>
<dbReference type="EMBL" id="JBHTHR010001186">
    <property type="protein sequence ID" value="MFD0803881.1"/>
    <property type="molecule type" value="Genomic_DNA"/>
</dbReference>
<proteinExistence type="predicted"/>
<dbReference type="Proteomes" id="UP001596956">
    <property type="component" value="Unassembled WGS sequence"/>
</dbReference>
<keyword evidence="1" id="KW-0347">Helicase</keyword>
<gene>
    <name evidence="1" type="ORF">ACFQZU_21525</name>
</gene>
<accession>A0ABW3BLE2</accession>
<dbReference type="GO" id="GO:0004386">
    <property type="term" value="F:helicase activity"/>
    <property type="evidence" value="ECO:0007669"/>
    <property type="project" value="UniProtKB-KW"/>
</dbReference>
<protein>
    <submittedName>
        <fullName evidence="1">Helicase</fullName>
    </submittedName>
</protein>
<keyword evidence="1" id="KW-0547">Nucleotide-binding</keyword>
<reference evidence="2" key="1">
    <citation type="journal article" date="2019" name="Int. J. Syst. Evol. Microbiol.">
        <title>The Global Catalogue of Microorganisms (GCM) 10K type strain sequencing project: providing services to taxonomists for standard genome sequencing and annotation.</title>
        <authorList>
            <consortium name="The Broad Institute Genomics Platform"/>
            <consortium name="The Broad Institute Genome Sequencing Center for Infectious Disease"/>
            <person name="Wu L."/>
            <person name="Ma J."/>
        </authorList>
    </citation>
    <scope>NUCLEOTIDE SEQUENCE [LARGE SCALE GENOMIC DNA]</scope>
    <source>
        <strain evidence="2">CCUG 63369</strain>
    </source>
</reference>
<feature type="non-terminal residue" evidence="1">
    <location>
        <position position="94"/>
    </location>
</feature>
<name>A0ABW3BLE2_9ACTN</name>